<dbReference type="GO" id="GO:0016787">
    <property type="term" value="F:hydrolase activity"/>
    <property type="evidence" value="ECO:0007669"/>
    <property type="project" value="UniProtKB-KW"/>
</dbReference>
<gene>
    <name evidence="6" type="ORF">Egran_02729</name>
</gene>
<dbReference type="Gene3D" id="3.40.50.1820">
    <property type="entry name" value="alpha/beta hydrolase"/>
    <property type="match status" value="1"/>
</dbReference>
<feature type="region of interest" description="Disordered" evidence="4">
    <location>
        <begin position="1"/>
        <end position="23"/>
    </location>
</feature>
<protein>
    <recommendedName>
        <fullName evidence="5">Alpha/beta hydrolase fold-3 domain-containing protein</fullName>
    </recommendedName>
</protein>
<dbReference type="EMBL" id="NPHW01003491">
    <property type="protein sequence ID" value="OXV09512.1"/>
    <property type="molecule type" value="Genomic_DNA"/>
</dbReference>
<evidence type="ECO:0000259" key="5">
    <source>
        <dbReference type="Pfam" id="PF07859"/>
    </source>
</evidence>
<feature type="domain" description="Alpha/beta hydrolase fold-3" evidence="5">
    <location>
        <begin position="160"/>
        <end position="376"/>
    </location>
</feature>
<evidence type="ECO:0000313" key="6">
    <source>
        <dbReference type="EMBL" id="OXV09512.1"/>
    </source>
</evidence>
<sequence length="405" mass="45326">MANNQATIKQPPPPPPPQEQQQQLERGYPPNLSFWEKADLVPALVSIAAITGYYAVRGLFEGTKHYWDYVGHAALRNIAGRLSCRQCQFSEKTYRDAARWSNLLESCLVPILTAFRYLFPSTDKAYEQFAKEKGFQPESVPLRHGGQGHWLGRKDAKYVLIFFHGGGFQYPAVNPHLEFVLEVIKNLNATGHDVSAFFPSYTLTPYASYPTQLRQAAEALRYILADTGRPPSNVFIAGDSAGANLALAVLSHLSHPHPEIDPIEVVEPLAGIAVIGPFVTFDLNLPSEKQHRHTDVVDTKSTVRSGEVYLNGRKGDNWSEQRRTTADWWKGSKVKHALITAGANEVLLSSILDFEQKFKTAVPNTVFILAHDECHVSPVYDKMIGDKTEKEQEKAFKSWLAERLV</sequence>
<name>A0A232LZG5_9EURO</name>
<dbReference type="Proteomes" id="UP000243515">
    <property type="component" value="Unassembled WGS sequence"/>
</dbReference>
<evidence type="ECO:0000313" key="7">
    <source>
        <dbReference type="Proteomes" id="UP000243515"/>
    </source>
</evidence>
<keyword evidence="7" id="KW-1185">Reference proteome</keyword>
<proteinExistence type="inferred from homology"/>
<comment type="caution">
    <text evidence="6">The sequence shown here is derived from an EMBL/GenBank/DDBJ whole genome shotgun (WGS) entry which is preliminary data.</text>
</comment>
<evidence type="ECO:0000256" key="2">
    <source>
        <dbReference type="ARBA" id="ARBA00022801"/>
    </source>
</evidence>
<dbReference type="InterPro" id="IPR033140">
    <property type="entry name" value="Lipase_GDXG_put_SER_AS"/>
</dbReference>
<dbReference type="InterPro" id="IPR013094">
    <property type="entry name" value="AB_hydrolase_3"/>
</dbReference>
<dbReference type="SUPFAM" id="SSF53474">
    <property type="entry name" value="alpha/beta-Hydrolases"/>
    <property type="match status" value="1"/>
</dbReference>
<dbReference type="PANTHER" id="PTHR48081:SF31">
    <property type="entry name" value="STERYL ACETYL HYDROLASE MUG81-RELATED"/>
    <property type="match status" value="1"/>
</dbReference>
<evidence type="ECO:0000256" key="3">
    <source>
        <dbReference type="PROSITE-ProRule" id="PRU10038"/>
    </source>
</evidence>
<reference evidence="6 7" key="1">
    <citation type="journal article" date="2015" name="Environ. Microbiol.">
        <title>Metagenome sequence of Elaphomyces granulatus from sporocarp tissue reveals Ascomycota ectomycorrhizal fingerprints of genome expansion and a Proteobacteria-rich microbiome.</title>
        <authorList>
            <person name="Quandt C.A."/>
            <person name="Kohler A."/>
            <person name="Hesse C.N."/>
            <person name="Sharpton T.J."/>
            <person name="Martin F."/>
            <person name="Spatafora J.W."/>
        </authorList>
    </citation>
    <scope>NUCLEOTIDE SEQUENCE [LARGE SCALE GENOMIC DNA]</scope>
    <source>
        <strain evidence="6 7">OSC145934</strain>
    </source>
</reference>
<dbReference type="Pfam" id="PF07859">
    <property type="entry name" value="Abhydrolase_3"/>
    <property type="match status" value="1"/>
</dbReference>
<accession>A0A232LZG5</accession>
<evidence type="ECO:0000256" key="1">
    <source>
        <dbReference type="ARBA" id="ARBA00010515"/>
    </source>
</evidence>
<dbReference type="InterPro" id="IPR029058">
    <property type="entry name" value="AB_hydrolase_fold"/>
</dbReference>
<dbReference type="PANTHER" id="PTHR48081">
    <property type="entry name" value="AB HYDROLASE SUPERFAMILY PROTEIN C4A8.06C"/>
    <property type="match status" value="1"/>
</dbReference>
<evidence type="ECO:0000256" key="4">
    <source>
        <dbReference type="SAM" id="MobiDB-lite"/>
    </source>
</evidence>
<keyword evidence="2" id="KW-0378">Hydrolase</keyword>
<dbReference type="InterPro" id="IPR050300">
    <property type="entry name" value="GDXG_lipolytic_enzyme"/>
</dbReference>
<comment type="similarity">
    <text evidence="1">Belongs to the 'GDXG' lipolytic enzyme family.</text>
</comment>
<feature type="active site" evidence="3">
    <location>
        <position position="240"/>
    </location>
</feature>
<dbReference type="AlphaFoldDB" id="A0A232LZG5"/>
<organism evidence="6 7">
    <name type="scientific">Elaphomyces granulatus</name>
    <dbReference type="NCBI Taxonomy" id="519963"/>
    <lineage>
        <taxon>Eukaryota</taxon>
        <taxon>Fungi</taxon>
        <taxon>Dikarya</taxon>
        <taxon>Ascomycota</taxon>
        <taxon>Pezizomycotina</taxon>
        <taxon>Eurotiomycetes</taxon>
        <taxon>Eurotiomycetidae</taxon>
        <taxon>Eurotiales</taxon>
        <taxon>Elaphomycetaceae</taxon>
        <taxon>Elaphomyces</taxon>
    </lineage>
</organism>
<dbReference type="PROSITE" id="PS01174">
    <property type="entry name" value="LIPASE_GDXG_SER"/>
    <property type="match status" value="1"/>
</dbReference>
<dbReference type="OrthoDB" id="2152029at2759"/>